<keyword evidence="5" id="KW-1185">Reference proteome</keyword>
<proteinExistence type="predicted"/>
<feature type="domain" description="Glycosyl hydrolase family 95 N-terminal" evidence="1">
    <location>
        <begin position="11"/>
        <end position="252"/>
    </location>
</feature>
<dbReference type="EMBL" id="AP024169">
    <property type="protein sequence ID" value="BCN31807.1"/>
    <property type="molecule type" value="Genomic_DNA"/>
</dbReference>
<dbReference type="Pfam" id="PF21307">
    <property type="entry name" value="Glyco_hydro_95_C"/>
    <property type="match status" value="1"/>
</dbReference>
<dbReference type="Gene3D" id="1.50.10.10">
    <property type="match status" value="1"/>
</dbReference>
<dbReference type="InterPro" id="IPR049053">
    <property type="entry name" value="AFCA-like_C"/>
</dbReference>
<dbReference type="Pfam" id="PF22124">
    <property type="entry name" value="Glyco_hydro_95_cat"/>
    <property type="match status" value="1"/>
</dbReference>
<name>A0A7R7IDR1_9FIRM</name>
<dbReference type="PANTHER" id="PTHR31084">
    <property type="entry name" value="ALPHA-L-FUCOSIDASE 2"/>
    <property type="match status" value="1"/>
</dbReference>
<dbReference type="RefSeq" id="WP_271712898.1">
    <property type="nucleotide sequence ID" value="NZ_AP024169.1"/>
</dbReference>
<reference evidence="4 5" key="1">
    <citation type="submission" date="2020-11" db="EMBL/GenBank/DDBJ databases">
        <title>Draft genome sequencing of a Lachnospiraceae strain isolated from anoxic soil subjected to BSD treatment.</title>
        <authorList>
            <person name="Uek A."/>
            <person name="Tonouchi A."/>
        </authorList>
    </citation>
    <scope>NUCLEOTIDE SEQUENCE [LARGE SCALE GENOMIC DNA]</scope>
    <source>
        <strain evidence="4 5">TB5</strain>
    </source>
</reference>
<evidence type="ECO:0000313" key="5">
    <source>
        <dbReference type="Proteomes" id="UP000595897"/>
    </source>
</evidence>
<dbReference type="InterPro" id="IPR012341">
    <property type="entry name" value="6hp_glycosidase-like_sf"/>
</dbReference>
<dbReference type="AlphaFoldDB" id="A0A7R7IDR1"/>
<evidence type="ECO:0000259" key="1">
    <source>
        <dbReference type="Pfam" id="PF14498"/>
    </source>
</evidence>
<sequence length="783" mass="89118">MNLNNNKKQKLWYNEPATAWVEALPLGNGRLGAMVYGDPFHETIQMNEETVWSTGDHSLDKSQSKEQVKKIQEAILEGNLKEADILTKEAYDGTNQGSYQILGNIKLDFQYGEGKQKTVHTYRRELDLETAISRVRYTVGGVNYRIESLVSAIDNVYAMSMTANEGLSIQLEATLDRPENYEVHNGELPISIVMKGQCGDETSLHYCGMLQIIPNFNGWGKEGHATCENGKIRIENASSLVILFTAATDYKSVSPEQLCIEYLQSAVNKGFDAIKKDHIEEYSKLFKRMELSLGEDRLYEFLPTNERLMRLSEGDMDNALIALYYQFGRYLLISSSRKENELPANLQGIWNNLMFGPWGSRFTININTEMNYWIAEQCNLSECHEPLFRLIEKMKEKGRIVAKEMYGCRGFMAHHDTNIWGDATPQENWPSATSWPMGAAWLCLHIWEHYEYTMDQEFLVKAYPTLKEACEFFVDFLVEDKEGRLVTCPSLSPENVYRTEDGYETSVCAGPTMDNSIIRKLFGATMESAQILGVDEDFIVQLEQIKNRLPELKISSNGTIMEWPDDYEEVEIGHRHISQLFALHPSGEITLDNTPELANAARKTLERRLSHGGGHTGWSCAWIINMWARLQDAKNAHKYVQTILSKSTYPNMFDAHPPFQIDGNFGATAGITEMLLQSNGGVINLLPALPEEWSNGYMNGVRARGNYEVDMEWQNGELTKAVIHTNTSTAQGKEAIQTVRVKYKEINKYIVRCNDEVVPYKELEHGIISFEIHNGEQYSIVRK</sequence>
<evidence type="ECO:0000259" key="2">
    <source>
        <dbReference type="Pfam" id="PF21307"/>
    </source>
</evidence>
<keyword evidence="4" id="KW-0378">Hydrolase</keyword>
<dbReference type="PANTHER" id="PTHR31084:SF0">
    <property type="entry name" value="ALPHA-L-FUCOSIDASE 2"/>
    <property type="match status" value="1"/>
</dbReference>
<dbReference type="InterPro" id="IPR016518">
    <property type="entry name" value="Alpha-L-fucosidase"/>
</dbReference>
<dbReference type="SUPFAM" id="SSF48208">
    <property type="entry name" value="Six-hairpin glycosidases"/>
    <property type="match status" value="1"/>
</dbReference>
<dbReference type="Pfam" id="PF14498">
    <property type="entry name" value="Glyco_hyd_65N_2"/>
    <property type="match status" value="1"/>
</dbReference>
<feature type="domain" description="Glycosyl hydrolase family 95 catalytic" evidence="3">
    <location>
        <begin position="271"/>
        <end position="675"/>
    </location>
</feature>
<gene>
    <name evidence="4" type="ORF">bsdtb5_31020</name>
</gene>
<accession>A0A7R7IDR1</accession>
<evidence type="ECO:0000259" key="3">
    <source>
        <dbReference type="Pfam" id="PF22124"/>
    </source>
</evidence>
<dbReference type="InterPro" id="IPR054363">
    <property type="entry name" value="GH95_cat"/>
</dbReference>
<dbReference type="PIRSF" id="PIRSF007663">
    <property type="entry name" value="UCP007663"/>
    <property type="match status" value="1"/>
</dbReference>
<dbReference type="FunFam" id="1.50.10.10:FF:000028">
    <property type="entry name" value="Alpha-L-fucosidase 2"/>
    <property type="match status" value="1"/>
</dbReference>
<organism evidence="4 5">
    <name type="scientific">Anaeromicropila herbilytica</name>
    <dbReference type="NCBI Taxonomy" id="2785025"/>
    <lineage>
        <taxon>Bacteria</taxon>
        <taxon>Bacillati</taxon>
        <taxon>Bacillota</taxon>
        <taxon>Clostridia</taxon>
        <taxon>Lachnospirales</taxon>
        <taxon>Lachnospiraceae</taxon>
        <taxon>Anaeromicropila</taxon>
    </lineage>
</organism>
<dbReference type="KEGG" id="ahb:bsdtb5_31020"/>
<dbReference type="Proteomes" id="UP000595897">
    <property type="component" value="Chromosome"/>
</dbReference>
<dbReference type="InterPro" id="IPR027414">
    <property type="entry name" value="GH95_N_dom"/>
</dbReference>
<dbReference type="InterPro" id="IPR008928">
    <property type="entry name" value="6-hairpin_glycosidase_sf"/>
</dbReference>
<feature type="domain" description="Alpha fucosidase A-like C-terminal" evidence="2">
    <location>
        <begin position="677"/>
        <end position="780"/>
    </location>
</feature>
<dbReference type="GO" id="GO:0004560">
    <property type="term" value="F:alpha-L-fucosidase activity"/>
    <property type="evidence" value="ECO:0007669"/>
    <property type="project" value="InterPro"/>
</dbReference>
<protein>
    <submittedName>
        <fullName evidence="4">Alpha/beta hydrolase</fullName>
    </submittedName>
</protein>
<dbReference type="GO" id="GO:0005975">
    <property type="term" value="P:carbohydrate metabolic process"/>
    <property type="evidence" value="ECO:0007669"/>
    <property type="project" value="InterPro"/>
</dbReference>
<evidence type="ECO:0000313" key="4">
    <source>
        <dbReference type="EMBL" id="BCN31807.1"/>
    </source>
</evidence>